<feature type="compositionally biased region" description="Low complexity" evidence="1">
    <location>
        <begin position="155"/>
        <end position="166"/>
    </location>
</feature>
<keyword evidence="3" id="KW-1185">Reference proteome</keyword>
<gene>
    <name evidence="2" type="ORF">QR685DRAFT_552087</name>
</gene>
<proteinExistence type="predicted"/>
<dbReference type="Proteomes" id="UP001451303">
    <property type="component" value="Unassembled WGS sequence"/>
</dbReference>
<protein>
    <submittedName>
        <fullName evidence="2">Uncharacterized protein</fullName>
    </submittedName>
</protein>
<sequence length="263" mass="28890">MSQSNPTTLIHPLFVFLFDTDRFFVDTLKNSNNMDPALHTKLKTAFHKFRKWGLENHNHLVSIADDLENSEVHKPKNYKGYQMLFWRFRGMWPDVCLVQQILKDQAPATCTSRDRPPTRASTAKPSSSSFYVPSSSSSGFHHDPSLEVQNPAPPASTSAPPRATTVSAHDATTTALLFSRFKSPVMLPFAKWWAESQDKREGPLLPASSFEEAVEGICSSVSLMVDDWEAEILPALLVSEAVQVPLERESSGGAGAGEGAGGS</sequence>
<dbReference type="EMBL" id="JAVLET010000003">
    <property type="protein sequence ID" value="KAL0471488.1"/>
    <property type="molecule type" value="Genomic_DNA"/>
</dbReference>
<reference evidence="2 3" key="1">
    <citation type="submission" date="2023-09" db="EMBL/GenBank/DDBJ databases">
        <title>Multi-omics analysis of a traditional fermented food reveals byproduct-associated fungal strains for waste-to-food upcycling.</title>
        <authorList>
            <consortium name="Lawrence Berkeley National Laboratory"/>
            <person name="Rekdal V.M."/>
            <person name="Villalobos-Escobedo J.M."/>
            <person name="Rodriguez-Valeron N."/>
            <person name="Garcia M.O."/>
            <person name="Vasquez D.P."/>
            <person name="Damayanti I."/>
            <person name="Sorensen P.M."/>
            <person name="Baidoo E.E."/>
            <person name="De Carvalho A.C."/>
            <person name="Riley R."/>
            <person name="Lipzen A."/>
            <person name="He G."/>
            <person name="Yan M."/>
            <person name="Haridas S."/>
            <person name="Daum C."/>
            <person name="Yoshinaga Y."/>
            <person name="Ng V."/>
            <person name="Grigoriev I.V."/>
            <person name="Munk R."/>
            <person name="Nuraida L."/>
            <person name="Wijaya C.H."/>
            <person name="Morales P.-C."/>
            <person name="Keasling J.D."/>
        </authorList>
    </citation>
    <scope>NUCLEOTIDE SEQUENCE [LARGE SCALE GENOMIC DNA]</scope>
    <source>
        <strain evidence="2 3">FGSC 2613</strain>
    </source>
</reference>
<name>A0ABR3DFN1_NEUIN</name>
<accession>A0ABR3DFN1</accession>
<comment type="caution">
    <text evidence="2">The sequence shown here is derived from an EMBL/GenBank/DDBJ whole genome shotgun (WGS) entry which is preliminary data.</text>
</comment>
<feature type="compositionally biased region" description="Low complexity" evidence="1">
    <location>
        <begin position="126"/>
        <end position="138"/>
    </location>
</feature>
<evidence type="ECO:0000313" key="3">
    <source>
        <dbReference type="Proteomes" id="UP001451303"/>
    </source>
</evidence>
<evidence type="ECO:0000313" key="2">
    <source>
        <dbReference type="EMBL" id="KAL0471488.1"/>
    </source>
</evidence>
<evidence type="ECO:0000256" key="1">
    <source>
        <dbReference type="SAM" id="MobiDB-lite"/>
    </source>
</evidence>
<feature type="region of interest" description="Disordered" evidence="1">
    <location>
        <begin position="108"/>
        <end position="166"/>
    </location>
</feature>
<organism evidence="2 3">
    <name type="scientific">Neurospora intermedia</name>
    <dbReference type="NCBI Taxonomy" id="5142"/>
    <lineage>
        <taxon>Eukaryota</taxon>
        <taxon>Fungi</taxon>
        <taxon>Dikarya</taxon>
        <taxon>Ascomycota</taxon>
        <taxon>Pezizomycotina</taxon>
        <taxon>Sordariomycetes</taxon>
        <taxon>Sordariomycetidae</taxon>
        <taxon>Sordariales</taxon>
        <taxon>Sordariaceae</taxon>
        <taxon>Neurospora</taxon>
    </lineage>
</organism>